<feature type="transmembrane region" description="Helical" evidence="1">
    <location>
        <begin position="12"/>
        <end position="34"/>
    </location>
</feature>
<accession>A0A1F5ZQG7</accession>
<reference evidence="2 3" key="1">
    <citation type="journal article" date="2016" name="Nat. Commun.">
        <title>Thousands of microbial genomes shed light on interconnected biogeochemical processes in an aquifer system.</title>
        <authorList>
            <person name="Anantharaman K."/>
            <person name="Brown C.T."/>
            <person name="Hug L.A."/>
            <person name="Sharon I."/>
            <person name="Castelle C.J."/>
            <person name="Probst A.J."/>
            <person name="Thomas B.C."/>
            <person name="Singh A."/>
            <person name="Wilkins M.J."/>
            <person name="Karaoz U."/>
            <person name="Brodie E.L."/>
            <person name="Williams K.H."/>
            <person name="Hubbard S.S."/>
            <person name="Banfield J.F."/>
        </authorList>
    </citation>
    <scope>NUCLEOTIDE SEQUENCE [LARGE SCALE GENOMIC DNA]</scope>
</reference>
<protein>
    <submittedName>
        <fullName evidence="2">Uncharacterized protein</fullName>
    </submittedName>
</protein>
<comment type="caution">
    <text evidence="2">The sequence shown here is derived from an EMBL/GenBank/DDBJ whole genome shotgun (WGS) entry which is preliminary data.</text>
</comment>
<sequence length="62" mass="6477">MEKMMKECTKPHALAHTFSGVGLGLVIAGLWPSLGGQTGVWLGIALVVVSVVVDFSVNPAKK</sequence>
<organism evidence="2 3">
    <name type="scientific">Candidatus Gottesmanbacteria bacterium RIFCSPHIGHO2_01_FULL_39_10</name>
    <dbReference type="NCBI Taxonomy" id="1798375"/>
    <lineage>
        <taxon>Bacteria</taxon>
        <taxon>Candidatus Gottesmaniibacteriota</taxon>
    </lineage>
</organism>
<keyword evidence="1" id="KW-0812">Transmembrane</keyword>
<evidence type="ECO:0000256" key="1">
    <source>
        <dbReference type="SAM" id="Phobius"/>
    </source>
</evidence>
<dbReference type="AlphaFoldDB" id="A0A1F5ZQG7"/>
<evidence type="ECO:0000313" key="3">
    <source>
        <dbReference type="Proteomes" id="UP000177383"/>
    </source>
</evidence>
<gene>
    <name evidence="2" type="ORF">A2773_02140</name>
</gene>
<proteinExistence type="predicted"/>
<dbReference type="EMBL" id="MFJE01000013">
    <property type="protein sequence ID" value="OGG14564.1"/>
    <property type="molecule type" value="Genomic_DNA"/>
</dbReference>
<dbReference type="STRING" id="1798375.A2773_02140"/>
<keyword evidence="1" id="KW-0472">Membrane</keyword>
<keyword evidence="1" id="KW-1133">Transmembrane helix</keyword>
<evidence type="ECO:0000313" key="2">
    <source>
        <dbReference type="EMBL" id="OGG14564.1"/>
    </source>
</evidence>
<name>A0A1F5ZQG7_9BACT</name>
<feature type="transmembrane region" description="Helical" evidence="1">
    <location>
        <begin position="40"/>
        <end position="57"/>
    </location>
</feature>
<dbReference type="Proteomes" id="UP000177383">
    <property type="component" value="Unassembled WGS sequence"/>
</dbReference>